<dbReference type="InterPro" id="IPR050219">
    <property type="entry name" value="DnaG_primase"/>
</dbReference>
<evidence type="ECO:0000256" key="13">
    <source>
        <dbReference type="PIRNR" id="PIRNR002811"/>
    </source>
</evidence>
<evidence type="ECO:0000256" key="11">
    <source>
        <dbReference type="ARBA" id="ARBA00023163"/>
    </source>
</evidence>
<evidence type="ECO:0000256" key="5">
    <source>
        <dbReference type="ARBA" id="ARBA00022705"/>
    </source>
</evidence>
<dbReference type="InterPro" id="IPR006295">
    <property type="entry name" value="DNA_primase_DnaG"/>
</dbReference>
<keyword evidence="6 12" id="KW-0479">Metal-binding</keyword>
<keyword evidence="10 12" id="KW-0238">DNA-binding</keyword>
<dbReference type="Pfam" id="PF01807">
    <property type="entry name" value="Zn_ribbon_DnaG"/>
    <property type="match status" value="1"/>
</dbReference>
<dbReference type="AlphaFoldDB" id="A0A2N5ZN15"/>
<dbReference type="SMART" id="SM00493">
    <property type="entry name" value="TOPRIM"/>
    <property type="match status" value="1"/>
</dbReference>
<name>A0A2N5ZN15_MUIH1</name>
<dbReference type="GO" id="GO:0003677">
    <property type="term" value="F:DNA binding"/>
    <property type="evidence" value="ECO:0007669"/>
    <property type="project" value="UniProtKB-KW"/>
</dbReference>
<evidence type="ECO:0000256" key="2">
    <source>
        <dbReference type="ARBA" id="ARBA00022515"/>
    </source>
</evidence>
<dbReference type="EC" id="2.7.7.101" evidence="12"/>
<evidence type="ECO:0000256" key="8">
    <source>
        <dbReference type="ARBA" id="ARBA00022833"/>
    </source>
</evidence>
<dbReference type="Gene3D" id="3.40.1360.10">
    <property type="match status" value="1"/>
</dbReference>
<dbReference type="SMART" id="SM00400">
    <property type="entry name" value="ZnF_CHCC"/>
    <property type="match status" value="1"/>
</dbReference>
<evidence type="ECO:0000256" key="15">
    <source>
        <dbReference type="SAM" id="Coils"/>
    </source>
</evidence>
<dbReference type="PIRSF" id="PIRSF002811">
    <property type="entry name" value="DnaG"/>
    <property type="match status" value="1"/>
</dbReference>
<dbReference type="PANTHER" id="PTHR30313:SF2">
    <property type="entry name" value="DNA PRIMASE"/>
    <property type="match status" value="1"/>
</dbReference>
<dbReference type="InterPro" id="IPR034151">
    <property type="entry name" value="TOPRIM_DnaG_bac"/>
</dbReference>
<dbReference type="PROSITE" id="PS50880">
    <property type="entry name" value="TOPRIM"/>
    <property type="match status" value="1"/>
</dbReference>
<dbReference type="CDD" id="cd03364">
    <property type="entry name" value="TOPRIM_DnaG_primases"/>
    <property type="match status" value="1"/>
</dbReference>
<dbReference type="InterPro" id="IPR013264">
    <property type="entry name" value="DNAG_N"/>
</dbReference>
<keyword evidence="5 12" id="KW-0235">DNA replication</keyword>
<evidence type="ECO:0000256" key="10">
    <source>
        <dbReference type="ARBA" id="ARBA00023125"/>
    </source>
</evidence>
<accession>A0A2N5ZN15</accession>
<comment type="function">
    <text evidence="12 13">RNA polymerase that catalyzes the synthesis of short RNA molecules used as primers for DNA polymerase during DNA replication.</text>
</comment>
<sequence length="586" mass="68743">MNCIIRLMRIKKKSIDEIFEKVSIIELISSYTELKKSGSRDYSGLCPFHNEDTPSFYVNPDKKVFYCFGCKKSGNLVQFIQQKEMMSFVEALEFIANKFGIPLDFDGKFSGEENKIKPYLKTMSEIIEEYKLAFSKNKQAKDYMKKRKISSQILKDFKIGYSEGNVVITKKDQKKEMIELGIASEKGSRLSETMTGRIIFPINDRYGRPIAMGGRALDKNIKNKYLNSRNNILYDKSKNLFGIFNARNHITEKDFVIITEGFFDCMRLHEKGFRNSVAILGTSFTNNHIKELLRLTKNFILLFDGDKSGKKAMFEACLKAPQFNINLRIVELPDGQDPDDFLKDHPIQDFVNLLRKSKFYVDFYLAPFMKEDKDIYVKSRNAKKATDFLMKIGDPVIFNEYKKQLENHFNIKISRQVEKKVKEEKKKNKKFTNINNTSHKIAKINDFSRRILLMALKNKEALDIIFRKYYKIIEDVNLKNIIFYLHMGKNVAELLELDIPAPYKDIITREDAFSKEDTYKELESVKQEVENIFISIERNRLEEEKKSLQRQLDEISENLTQDKEDEYIFLANRIKEINIELEKKVK</sequence>
<keyword evidence="9" id="KW-0460">Magnesium</keyword>
<dbReference type="InterPro" id="IPR037068">
    <property type="entry name" value="DNA_primase_core_N_sf"/>
</dbReference>
<dbReference type="SUPFAM" id="SSF57783">
    <property type="entry name" value="Zinc beta-ribbon"/>
    <property type="match status" value="1"/>
</dbReference>
<dbReference type="Pfam" id="PF13155">
    <property type="entry name" value="Toprim_2"/>
    <property type="match status" value="1"/>
</dbReference>
<keyword evidence="1 12" id="KW-0240">DNA-directed RNA polymerase</keyword>
<dbReference type="InterPro" id="IPR036977">
    <property type="entry name" value="DNA_primase_Znf_CHC2"/>
</dbReference>
<evidence type="ECO:0000256" key="6">
    <source>
        <dbReference type="ARBA" id="ARBA00022723"/>
    </source>
</evidence>
<dbReference type="EMBL" id="PKTG01000012">
    <property type="protein sequence ID" value="PLX19983.1"/>
    <property type="molecule type" value="Genomic_DNA"/>
</dbReference>
<keyword evidence="4 12" id="KW-0548">Nucleotidyltransferase</keyword>
<keyword evidence="3 12" id="KW-0808">Transferase</keyword>
<evidence type="ECO:0000313" key="17">
    <source>
        <dbReference type="EMBL" id="PLX19983.1"/>
    </source>
</evidence>
<comment type="catalytic activity">
    <reaction evidence="12">
        <text>ssDNA + n NTP = ssDNA/pppN(pN)n-1 hybrid + (n-1) diphosphate.</text>
        <dbReference type="EC" id="2.7.7.101"/>
    </reaction>
</comment>
<dbReference type="GO" id="GO:0000428">
    <property type="term" value="C:DNA-directed RNA polymerase complex"/>
    <property type="evidence" value="ECO:0007669"/>
    <property type="project" value="UniProtKB-KW"/>
</dbReference>
<dbReference type="GO" id="GO:0006269">
    <property type="term" value="P:DNA replication, synthesis of primer"/>
    <property type="evidence" value="ECO:0007669"/>
    <property type="project" value="UniProtKB-UniRule"/>
</dbReference>
<feature type="zinc finger region" description="CHC2-type" evidence="12 14">
    <location>
        <begin position="46"/>
        <end position="70"/>
    </location>
</feature>
<dbReference type="FunFam" id="3.90.580.10:FF:000001">
    <property type="entry name" value="DNA primase"/>
    <property type="match status" value="1"/>
</dbReference>
<evidence type="ECO:0000256" key="7">
    <source>
        <dbReference type="ARBA" id="ARBA00022771"/>
    </source>
</evidence>
<feature type="coiled-coil region" evidence="15">
    <location>
        <begin position="531"/>
        <end position="565"/>
    </location>
</feature>
<dbReference type="GO" id="GO:1990077">
    <property type="term" value="C:primosome complex"/>
    <property type="evidence" value="ECO:0007669"/>
    <property type="project" value="UniProtKB-KW"/>
</dbReference>
<dbReference type="Gene3D" id="3.90.980.10">
    <property type="entry name" value="DNA primase, catalytic core, N-terminal domain"/>
    <property type="match status" value="1"/>
</dbReference>
<dbReference type="InterPro" id="IPR006171">
    <property type="entry name" value="TOPRIM_dom"/>
</dbReference>
<evidence type="ECO:0000256" key="3">
    <source>
        <dbReference type="ARBA" id="ARBA00022679"/>
    </source>
</evidence>
<evidence type="ECO:0000256" key="9">
    <source>
        <dbReference type="ARBA" id="ARBA00022842"/>
    </source>
</evidence>
<keyword evidence="11 12" id="KW-0804">Transcription</keyword>
<comment type="domain">
    <text evidence="12">Contains an N-terminal zinc-binding domain, a central core domain that contains the primase activity, and a C-terminal DnaB-binding domain.</text>
</comment>
<keyword evidence="8 12" id="KW-0862">Zinc</keyword>
<feature type="domain" description="Toprim" evidence="16">
    <location>
        <begin position="254"/>
        <end position="335"/>
    </location>
</feature>
<comment type="subunit">
    <text evidence="12">Monomer. Interacts with DnaB.</text>
</comment>
<dbReference type="InterPro" id="IPR030846">
    <property type="entry name" value="DnaG_bac"/>
</dbReference>
<dbReference type="PANTHER" id="PTHR30313">
    <property type="entry name" value="DNA PRIMASE"/>
    <property type="match status" value="1"/>
</dbReference>
<protein>
    <recommendedName>
        <fullName evidence="12 13">DNA primase</fullName>
        <ecNumber evidence="12">2.7.7.101</ecNumber>
    </recommendedName>
</protein>
<organism evidence="17 18">
    <name type="scientific">Muiribacterium halophilum</name>
    <dbReference type="NCBI Taxonomy" id="2053465"/>
    <lineage>
        <taxon>Bacteria</taxon>
        <taxon>Candidatus Muiribacteriota</taxon>
        <taxon>Candidatus Muiribacteriia</taxon>
        <taxon>Candidatus Muiribacteriales</taxon>
        <taxon>Candidatus Muiribacteriaceae</taxon>
        <taxon>Candidatus Muiribacterium</taxon>
    </lineage>
</organism>
<comment type="similarity">
    <text evidence="12 13">Belongs to the DnaG primase family.</text>
</comment>
<evidence type="ECO:0000256" key="14">
    <source>
        <dbReference type="PIRSR" id="PIRSR002811-1"/>
    </source>
</evidence>
<keyword evidence="2 12" id="KW-0639">Primosome</keyword>
<dbReference type="GO" id="GO:0003899">
    <property type="term" value="F:DNA-directed RNA polymerase activity"/>
    <property type="evidence" value="ECO:0007669"/>
    <property type="project" value="UniProtKB-UniRule"/>
</dbReference>
<dbReference type="Gene3D" id="3.90.580.10">
    <property type="entry name" value="Zinc finger, CHC2-type domain"/>
    <property type="match status" value="1"/>
</dbReference>
<dbReference type="Proteomes" id="UP000234857">
    <property type="component" value="Unassembled WGS sequence"/>
</dbReference>
<dbReference type="GO" id="GO:0008270">
    <property type="term" value="F:zinc ion binding"/>
    <property type="evidence" value="ECO:0007669"/>
    <property type="project" value="UniProtKB-UniRule"/>
</dbReference>
<evidence type="ECO:0000256" key="1">
    <source>
        <dbReference type="ARBA" id="ARBA00022478"/>
    </source>
</evidence>
<dbReference type="SUPFAM" id="SSF56731">
    <property type="entry name" value="DNA primase core"/>
    <property type="match status" value="1"/>
</dbReference>
<comment type="caution">
    <text evidence="17">The sequence shown here is derived from an EMBL/GenBank/DDBJ whole genome shotgun (WGS) entry which is preliminary data.</text>
</comment>
<evidence type="ECO:0000256" key="4">
    <source>
        <dbReference type="ARBA" id="ARBA00022695"/>
    </source>
</evidence>
<dbReference type="Pfam" id="PF08275">
    <property type="entry name" value="DNAG_N"/>
    <property type="match status" value="1"/>
</dbReference>
<dbReference type="InterPro" id="IPR002694">
    <property type="entry name" value="Znf_CHC2"/>
</dbReference>
<keyword evidence="15" id="KW-0175">Coiled coil</keyword>
<dbReference type="HAMAP" id="MF_00974">
    <property type="entry name" value="DNA_primase_DnaG"/>
    <property type="match status" value="1"/>
</dbReference>
<dbReference type="GO" id="GO:0005737">
    <property type="term" value="C:cytoplasm"/>
    <property type="evidence" value="ECO:0007669"/>
    <property type="project" value="TreeGrafter"/>
</dbReference>
<evidence type="ECO:0000259" key="16">
    <source>
        <dbReference type="PROSITE" id="PS50880"/>
    </source>
</evidence>
<keyword evidence="7 12" id="KW-0863">Zinc-finger</keyword>
<dbReference type="NCBIfam" id="TIGR01391">
    <property type="entry name" value="dnaG"/>
    <property type="match status" value="1"/>
</dbReference>
<comment type="cofactor">
    <cofactor evidence="12 13 14">
        <name>Zn(2+)</name>
        <dbReference type="ChEBI" id="CHEBI:29105"/>
    </cofactor>
    <text evidence="12 13 14">Binds 1 zinc ion per monomer.</text>
</comment>
<gene>
    <name evidence="12 17" type="primary">dnaG</name>
    <name evidence="17" type="ORF">C0601_00480</name>
</gene>
<evidence type="ECO:0000256" key="12">
    <source>
        <dbReference type="HAMAP-Rule" id="MF_00974"/>
    </source>
</evidence>
<proteinExistence type="inferred from homology"/>
<reference evidence="17 18" key="1">
    <citation type="submission" date="2017-11" db="EMBL/GenBank/DDBJ databases">
        <title>Genome-resolved metagenomics identifies genetic mobility, metabolic interactions, and unexpected diversity in perchlorate-reducing communities.</title>
        <authorList>
            <person name="Barnum T.P."/>
            <person name="Figueroa I.A."/>
            <person name="Carlstrom C.I."/>
            <person name="Lucas L.N."/>
            <person name="Engelbrektson A.L."/>
            <person name="Coates J.D."/>
        </authorList>
    </citation>
    <scope>NUCLEOTIDE SEQUENCE [LARGE SCALE GENOMIC DNA]</scope>
    <source>
        <strain evidence="17">BM706</strain>
    </source>
</reference>
<evidence type="ECO:0000313" key="18">
    <source>
        <dbReference type="Proteomes" id="UP000234857"/>
    </source>
</evidence>